<dbReference type="Proteomes" id="UP000599009">
    <property type="component" value="Unassembled WGS sequence"/>
</dbReference>
<name>A0ABQ2EES8_9GAMM</name>
<gene>
    <name evidence="1" type="ORF">GCM10011394_17550</name>
</gene>
<dbReference type="RefSeq" id="WP_132984700.1">
    <property type="nucleotide sequence ID" value="NZ_BMME01000001.1"/>
</dbReference>
<protein>
    <recommendedName>
        <fullName evidence="3">DUF935 family protein</fullName>
    </recommendedName>
</protein>
<accession>A0ABQ2EES8</accession>
<dbReference type="Pfam" id="PF06074">
    <property type="entry name" value="Portal_Mu"/>
    <property type="match status" value="1"/>
</dbReference>
<dbReference type="EMBL" id="BMME01000001">
    <property type="protein sequence ID" value="GGK08659.1"/>
    <property type="molecule type" value="Genomic_DNA"/>
</dbReference>
<evidence type="ECO:0008006" key="3">
    <source>
        <dbReference type="Google" id="ProtNLM"/>
    </source>
</evidence>
<organism evidence="1 2">
    <name type="scientific">Luteimonas terricola</name>
    <dbReference type="NCBI Taxonomy" id="645597"/>
    <lineage>
        <taxon>Bacteria</taxon>
        <taxon>Pseudomonadati</taxon>
        <taxon>Pseudomonadota</taxon>
        <taxon>Gammaproteobacteria</taxon>
        <taxon>Lysobacterales</taxon>
        <taxon>Lysobacteraceae</taxon>
        <taxon>Luteimonas</taxon>
    </lineage>
</organism>
<sequence length="514" mass="57055">MNDTARPQLDREIATTADGIDITRGYTGPLLTPYDSILRSRGGNDLRIYEEVYSDPEVKSTFGQRQAAVTQCEWQVDAGGDRPIDQEAAEFLRQQLQRIGWDNVTSKMLNGIFYGYAVAELIYKVDGARLVIDQVKVRNRRRFRFAKDAGLRLLTMDQMFEGIPAEAPYFWHFCTGADHDDEPYGLGLAHWLYWPVLFKRNGLKFWLIFLEKFGMPTAVGKYDTTATAPERSRLLQAARALQTDSGIIMPKEMELELIEAGRNGTADYQALHDAMNATIQKVILGQTASTQGTAGRLGNDDLQADVRDDIIKADADLICESFNLGPVRWLMEWNFPGAALPRVFRVTEEPEDLSARAERDKKILDLGYKPSLAYVHEVYGTEWEPKDPAPVDPREPTAIDGAEFAQPARAVLELLQRGHPRARGAAFAEAAAAPDVPARMAPRLERDIKPTGDAWLVQVRELVESSGSLQELSDALMALQPDMDLDAYSAAMADALTAATLAGRYDVLQEAGGA</sequence>
<evidence type="ECO:0000313" key="1">
    <source>
        <dbReference type="EMBL" id="GGK08659.1"/>
    </source>
</evidence>
<evidence type="ECO:0000313" key="2">
    <source>
        <dbReference type="Proteomes" id="UP000599009"/>
    </source>
</evidence>
<comment type="caution">
    <text evidence="1">The sequence shown here is derived from an EMBL/GenBank/DDBJ whole genome shotgun (WGS) entry which is preliminary data.</text>
</comment>
<keyword evidence="2" id="KW-1185">Reference proteome</keyword>
<proteinExistence type="predicted"/>
<dbReference type="InterPro" id="IPR009279">
    <property type="entry name" value="Portal_Mu"/>
</dbReference>
<reference evidence="2" key="1">
    <citation type="journal article" date="2019" name="Int. J. Syst. Evol. Microbiol.">
        <title>The Global Catalogue of Microorganisms (GCM) 10K type strain sequencing project: providing services to taxonomists for standard genome sequencing and annotation.</title>
        <authorList>
            <consortium name="The Broad Institute Genomics Platform"/>
            <consortium name="The Broad Institute Genome Sequencing Center for Infectious Disease"/>
            <person name="Wu L."/>
            <person name="Ma J."/>
        </authorList>
    </citation>
    <scope>NUCLEOTIDE SEQUENCE [LARGE SCALE GENOMIC DNA]</scope>
    <source>
        <strain evidence="2">CGMCC 1.8985</strain>
    </source>
</reference>